<dbReference type="Gene3D" id="3.40.50.620">
    <property type="entry name" value="HUPs"/>
    <property type="match status" value="1"/>
</dbReference>
<evidence type="ECO:0000313" key="15">
    <source>
        <dbReference type="Proteomes" id="UP000008820"/>
    </source>
</evidence>
<dbReference type="EnsemblMetazoa" id="AAEL011099-RB">
    <property type="protein sequence ID" value="AAEL011099-PB"/>
    <property type="gene ID" value="AAEL011099"/>
</dbReference>
<evidence type="ECO:0000256" key="4">
    <source>
        <dbReference type="ARBA" id="ARBA00022643"/>
    </source>
</evidence>
<dbReference type="EC" id="2.7.7.2" evidence="2"/>
<gene>
    <name evidence="14" type="primary">5574382</name>
</gene>
<feature type="domain" description="Phosphoadenosine phosphosulphate reductase" evidence="13">
    <location>
        <begin position="133"/>
        <end position="206"/>
    </location>
</feature>
<dbReference type="GO" id="GO:0006747">
    <property type="term" value="P:FAD biosynthetic process"/>
    <property type="evidence" value="ECO:0007669"/>
    <property type="project" value="TreeGrafter"/>
</dbReference>
<keyword evidence="9" id="KW-0067">ATP-binding</keyword>
<reference evidence="14 15" key="1">
    <citation type="submission" date="2017-06" db="EMBL/GenBank/DDBJ databases">
        <title>Aedes aegypti genome working group (AGWG) sequencing and assembly.</title>
        <authorList>
            <consortium name="Aedes aegypti Genome Working Group (AGWG)"/>
            <person name="Matthews B.J."/>
        </authorList>
    </citation>
    <scope>NUCLEOTIDE SEQUENCE [LARGE SCALE GENOMIC DNA]</scope>
    <source>
        <strain evidence="14 15">LVP_AGWG</strain>
    </source>
</reference>
<evidence type="ECO:0000256" key="10">
    <source>
        <dbReference type="ARBA" id="ARBA00031145"/>
    </source>
</evidence>
<accession>A0A6I8TKK0</accession>
<sequence>MFCSKFFECSCIRRSHSHLNSTLNMNLKADLQIKLEKTIQLLKLAYATYKPEEIFLSFNGGKDCTVLLDIIMKMLPTIVSCNDLQCVYMQPKEPFEEVEEFIDHCRKHYGIKIRAIRGSIKSILEKICSENREIKACLMGSRRTDPYCGNLKLMQETDPGWPKMMRISPLLDWNCSDIWEYILQNEVPYCSLYDRGYTSIGDKTNTIPNPNLKRTGKAGELIYIPAYHLHDADKFERAGRL</sequence>
<keyword evidence="8" id="KW-0274">FAD</keyword>
<evidence type="ECO:0000256" key="5">
    <source>
        <dbReference type="ARBA" id="ARBA00022679"/>
    </source>
</evidence>
<dbReference type="Proteomes" id="UP000008820">
    <property type="component" value="Chromosome 2"/>
</dbReference>
<evidence type="ECO:0000256" key="2">
    <source>
        <dbReference type="ARBA" id="ARBA00012393"/>
    </source>
</evidence>
<keyword evidence="15" id="KW-1185">Reference proteome</keyword>
<keyword evidence="5" id="KW-0808">Transferase</keyword>
<evidence type="ECO:0000256" key="8">
    <source>
        <dbReference type="ARBA" id="ARBA00022827"/>
    </source>
</evidence>
<evidence type="ECO:0000256" key="11">
    <source>
        <dbReference type="ARBA" id="ARBA00031871"/>
    </source>
</evidence>
<keyword evidence="3" id="KW-0285">Flavoprotein</keyword>
<dbReference type="AlphaFoldDB" id="A0A6I8TKK0"/>
<proteinExistence type="predicted"/>
<evidence type="ECO:0000259" key="13">
    <source>
        <dbReference type="Pfam" id="PF01507"/>
    </source>
</evidence>
<dbReference type="SUPFAM" id="SSF52402">
    <property type="entry name" value="Adenine nucleotide alpha hydrolases-like"/>
    <property type="match status" value="1"/>
</dbReference>
<protein>
    <recommendedName>
        <fullName evidence="2">FAD synthase</fullName>
        <ecNumber evidence="2">2.7.7.2</ecNumber>
    </recommendedName>
    <alternativeName>
        <fullName evidence="10">FAD pyrophosphorylase</fullName>
    </alternativeName>
    <alternativeName>
        <fullName evidence="11">FMN adenylyltransferase</fullName>
    </alternativeName>
</protein>
<dbReference type="InterPro" id="IPR014729">
    <property type="entry name" value="Rossmann-like_a/b/a_fold"/>
</dbReference>
<dbReference type="OrthoDB" id="270728at2759"/>
<dbReference type="GO" id="GO:0003919">
    <property type="term" value="F:FMN adenylyltransferase activity"/>
    <property type="evidence" value="ECO:0007669"/>
    <property type="project" value="UniProtKB-EC"/>
</dbReference>
<dbReference type="CDD" id="cd23948">
    <property type="entry name" value="FAD_synthase"/>
    <property type="match status" value="1"/>
</dbReference>
<evidence type="ECO:0000256" key="3">
    <source>
        <dbReference type="ARBA" id="ARBA00022630"/>
    </source>
</evidence>
<reference evidence="14" key="2">
    <citation type="submission" date="2020-05" db="UniProtKB">
        <authorList>
            <consortium name="EnsemblMetazoa"/>
        </authorList>
    </citation>
    <scope>IDENTIFICATION</scope>
    <source>
        <strain evidence="14">LVP_AGWG</strain>
    </source>
</reference>
<feature type="domain" description="Phosphoadenosine phosphosulphate reductase" evidence="13">
    <location>
        <begin position="54"/>
        <end position="115"/>
    </location>
</feature>
<dbReference type="InterPro" id="IPR002500">
    <property type="entry name" value="PAPS_reduct_dom"/>
</dbReference>
<evidence type="ECO:0000256" key="6">
    <source>
        <dbReference type="ARBA" id="ARBA00022695"/>
    </source>
</evidence>
<dbReference type="FunCoup" id="A0A6I8TKK0">
    <property type="interactions" value="108"/>
</dbReference>
<keyword evidence="7" id="KW-0547">Nucleotide-binding</keyword>
<organism evidence="14 15">
    <name type="scientific">Aedes aegypti</name>
    <name type="common">Yellowfever mosquito</name>
    <name type="synonym">Culex aegypti</name>
    <dbReference type="NCBI Taxonomy" id="7159"/>
    <lineage>
        <taxon>Eukaryota</taxon>
        <taxon>Metazoa</taxon>
        <taxon>Ecdysozoa</taxon>
        <taxon>Arthropoda</taxon>
        <taxon>Hexapoda</taxon>
        <taxon>Insecta</taxon>
        <taxon>Pterygota</taxon>
        <taxon>Neoptera</taxon>
        <taxon>Endopterygota</taxon>
        <taxon>Diptera</taxon>
        <taxon>Nematocera</taxon>
        <taxon>Culicoidea</taxon>
        <taxon>Culicidae</taxon>
        <taxon>Culicinae</taxon>
        <taxon>Aedini</taxon>
        <taxon>Aedes</taxon>
        <taxon>Stegomyia</taxon>
    </lineage>
</organism>
<comment type="catalytic activity">
    <reaction evidence="12">
        <text>FMN + ATP + H(+) = FAD + diphosphate</text>
        <dbReference type="Rhea" id="RHEA:17237"/>
        <dbReference type="ChEBI" id="CHEBI:15378"/>
        <dbReference type="ChEBI" id="CHEBI:30616"/>
        <dbReference type="ChEBI" id="CHEBI:33019"/>
        <dbReference type="ChEBI" id="CHEBI:57692"/>
        <dbReference type="ChEBI" id="CHEBI:58210"/>
        <dbReference type="EC" id="2.7.7.2"/>
    </reaction>
</comment>
<dbReference type="PANTHER" id="PTHR23293:SF9">
    <property type="entry name" value="FAD SYNTHASE"/>
    <property type="match status" value="1"/>
</dbReference>
<name>A0A6I8TKK0_AEDAE</name>
<dbReference type="Pfam" id="PF01507">
    <property type="entry name" value="PAPS_reduct"/>
    <property type="match status" value="2"/>
</dbReference>
<comment type="pathway">
    <text evidence="1">Cofactor biosynthesis; FAD biosynthesis; FAD from FMN: step 1/1.</text>
</comment>
<keyword evidence="4" id="KW-0288">FMN</keyword>
<evidence type="ECO:0000313" key="14">
    <source>
        <dbReference type="EnsemblMetazoa" id="AAEL011099-PB"/>
    </source>
</evidence>
<dbReference type="PANTHER" id="PTHR23293">
    <property type="entry name" value="FAD SYNTHETASE-RELATED FMN ADENYLYLTRANSFERASE"/>
    <property type="match status" value="1"/>
</dbReference>
<evidence type="ECO:0000256" key="12">
    <source>
        <dbReference type="ARBA" id="ARBA00049494"/>
    </source>
</evidence>
<evidence type="ECO:0000256" key="7">
    <source>
        <dbReference type="ARBA" id="ARBA00022741"/>
    </source>
</evidence>
<evidence type="ECO:0000256" key="9">
    <source>
        <dbReference type="ARBA" id="ARBA00022840"/>
    </source>
</evidence>
<keyword evidence="6" id="KW-0548">Nucleotidyltransferase</keyword>
<dbReference type="InParanoid" id="A0A6I8TKK0"/>
<dbReference type="GO" id="GO:0005524">
    <property type="term" value="F:ATP binding"/>
    <property type="evidence" value="ECO:0007669"/>
    <property type="project" value="UniProtKB-KW"/>
</dbReference>
<evidence type="ECO:0000256" key="1">
    <source>
        <dbReference type="ARBA" id="ARBA00004726"/>
    </source>
</evidence>